<dbReference type="Proteomes" id="UP000838749">
    <property type="component" value="Unassembled WGS sequence"/>
</dbReference>
<dbReference type="RefSeq" id="WP_234529974.1">
    <property type="nucleotide sequence ID" value="NZ_CAKMAB010000001.1"/>
</dbReference>
<proteinExistence type="predicted"/>
<gene>
    <name evidence="1" type="ORF">PAECIP111894_00142</name>
</gene>
<sequence>MRLPRDRVSISEVLATDSAILDKLFEFYDYSAGEYFFIKDQPDKEWIIEAEDREGDNFNAIYDGGKVIDYYKNCLPLISTAAIIDMITYYGSLELRAWGEGWLLIHEGLIESAEGDDLVGFLWKTLVHMVAK</sequence>
<comment type="caution">
    <text evidence="1">The sequence shown here is derived from an EMBL/GenBank/DDBJ whole genome shotgun (WGS) entry which is preliminary data.</text>
</comment>
<keyword evidence="2" id="KW-1185">Reference proteome</keyword>
<evidence type="ECO:0000313" key="2">
    <source>
        <dbReference type="Proteomes" id="UP000838749"/>
    </source>
</evidence>
<organism evidence="1 2">
    <name type="scientific">Paenibacillus pseudetheri</name>
    <dbReference type="NCBI Taxonomy" id="2897682"/>
    <lineage>
        <taxon>Bacteria</taxon>
        <taxon>Bacillati</taxon>
        <taxon>Bacillota</taxon>
        <taxon>Bacilli</taxon>
        <taxon>Bacillales</taxon>
        <taxon>Paenibacillaceae</taxon>
        <taxon>Paenibacillus</taxon>
    </lineage>
</organism>
<name>A0ABN8F9Y3_9BACL</name>
<reference evidence="1" key="1">
    <citation type="submission" date="2021-12" db="EMBL/GenBank/DDBJ databases">
        <authorList>
            <person name="Criscuolo A."/>
        </authorList>
    </citation>
    <scope>NUCLEOTIDE SEQUENCE</scope>
    <source>
        <strain evidence="1">CIP111894</strain>
    </source>
</reference>
<protein>
    <submittedName>
        <fullName evidence="1">Uncharacterized protein</fullName>
    </submittedName>
</protein>
<accession>A0ABN8F9Y3</accession>
<evidence type="ECO:0000313" key="1">
    <source>
        <dbReference type="EMBL" id="CAH1053997.1"/>
    </source>
</evidence>
<dbReference type="EMBL" id="CAKMAB010000001">
    <property type="protein sequence ID" value="CAH1053997.1"/>
    <property type="molecule type" value="Genomic_DNA"/>
</dbReference>